<keyword evidence="2" id="KW-0378">Hydrolase</keyword>
<dbReference type="Proteomes" id="UP000256645">
    <property type="component" value="Unassembled WGS sequence"/>
</dbReference>
<gene>
    <name evidence="4" type="ORF">BP6252_09564</name>
</gene>
<dbReference type="AlphaFoldDB" id="A0A3D8R2J6"/>
<dbReference type="InterPro" id="IPR000917">
    <property type="entry name" value="Sulfatase_N"/>
</dbReference>
<evidence type="ECO:0000313" key="5">
    <source>
        <dbReference type="Proteomes" id="UP000256645"/>
    </source>
</evidence>
<protein>
    <recommendedName>
        <fullName evidence="3">Sulfatase N-terminal domain-containing protein</fullName>
    </recommendedName>
</protein>
<evidence type="ECO:0000313" key="4">
    <source>
        <dbReference type="EMBL" id="RDW68168.1"/>
    </source>
</evidence>
<dbReference type="Gene3D" id="3.40.720.10">
    <property type="entry name" value="Alkaline Phosphatase, subunit A"/>
    <property type="match status" value="1"/>
</dbReference>
<dbReference type="InterPro" id="IPR017850">
    <property type="entry name" value="Alkaline_phosphatase_core_sf"/>
</dbReference>
<feature type="domain" description="Sulfatase N-terminal" evidence="3">
    <location>
        <begin position="14"/>
        <end position="300"/>
    </location>
</feature>
<comment type="caution">
    <text evidence="4">The sequence shown here is derived from an EMBL/GenBank/DDBJ whole genome shotgun (WGS) entry which is preliminary data.</text>
</comment>
<keyword evidence="5" id="KW-1185">Reference proteome</keyword>
<dbReference type="PANTHER" id="PTHR42693:SF53">
    <property type="entry name" value="ENDO-4-O-SULFATASE"/>
    <property type="match status" value="1"/>
</dbReference>
<name>A0A3D8R2J6_9HELO</name>
<sequence length="489" mass="55812">MSEKIGSSASSAQKNILLLIADDLGKNLGCYGAEVTTPNIDAFASEGVLFSHAFTSTASCSNSRSVIYTGLHTHQSGQYGLAGKAHHFVIFDNIKTSPAFFREQGYMTGLIGKVHVGPDYSYPWHIRNESTTRDVAWVADQAGDFFATAKTSKQPFFLTVGYIDPHRDMTRSRFGNEDVFDTRIKDIPYESSNVKVPNYINNIDESRFEFSEYYRSISRLDQGIGMMLEKLKALGLADDTLVIFLSDNGPPFLNSKTTLYDAGIQLPFIVRNPKAATKGIKNPNMVSYVDIFPTFLEWTGKTQNAPKGLAGQSIFPILERSELVPEDEWKHHIFGSHTFHEVTNYWPTRVLRTRRYKYHRNVAWRLDFPFSADLYGSLTWDGIRHSQPQGKERDIMVGGRKLKDYIFRSPEELYDLDSDPLELVNLANDEKWKETLMALRSQLEKWQDETLDPWLYRDGVSKRFIQHHLDAGMIVPDTFDLDLDNIRIR</sequence>
<dbReference type="GO" id="GO:0004065">
    <property type="term" value="F:arylsulfatase activity"/>
    <property type="evidence" value="ECO:0007669"/>
    <property type="project" value="TreeGrafter"/>
</dbReference>
<dbReference type="Pfam" id="PF00884">
    <property type="entry name" value="Sulfatase"/>
    <property type="match status" value="1"/>
</dbReference>
<dbReference type="InterPro" id="IPR050738">
    <property type="entry name" value="Sulfatase"/>
</dbReference>
<proteinExistence type="inferred from homology"/>
<dbReference type="SUPFAM" id="SSF53649">
    <property type="entry name" value="Alkaline phosphatase-like"/>
    <property type="match status" value="1"/>
</dbReference>
<evidence type="ECO:0000259" key="3">
    <source>
        <dbReference type="Pfam" id="PF00884"/>
    </source>
</evidence>
<reference evidence="4 5" key="1">
    <citation type="journal article" date="2018" name="IMA Fungus">
        <title>IMA Genome-F 9: Draft genome sequence of Annulohypoxylon stygium, Aspergillus mulundensis, Berkeleyomyces basicola (syn. Thielaviopsis basicola), Ceratocystis smalleyi, two Cercospora beticola strains, Coleophoma cylindrospora, Fusarium fracticaudum, Phialophora cf. hyalina, and Morchella septimelata.</title>
        <authorList>
            <person name="Wingfield B.D."/>
            <person name="Bills G.F."/>
            <person name="Dong Y."/>
            <person name="Huang W."/>
            <person name="Nel W.J."/>
            <person name="Swalarsk-Parry B.S."/>
            <person name="Vaghefi N."/>
            <person name="Wilken P.M."/>
            <person name="An Z."/>
            <person name="de Beer Z.W."/>
            <person name="De Vos L."/>
            <person name="Chen L."/>
            <person name="Duong T.A."/>
            <person name="Gao Y."/>
            <person name="Hammerbacher A."/>
            <person name="Kikkert J.R."/>
            <person name="Li Y."/>
            <person name="Li H."/>
            <person name="Li K."/>
            <person name="Li Q."/>
            <person name="Liu X."/>
            <person name="Ma X."/>
            <person name="Naidoo K."/>
            <person name="Pethybridge S.J."/>
            <person name="Sun J."/>
            <person name="Steenkamp E.T."/>
            <person name="van der Nest M.A."/>
            <person name="van Wyk S."/>
            <person name="Wingfield M.J."/>
            <person name="Xiong C."/>
            <person name="Yue Q."/>
            <person name="Zhang X."/>
        </authorList>
    </citation>
    <scope>NUCLEOTIDE SEQUENCE [LARGE SCALE GENOMIC DNA]</scope>
    <source>
        <strain evidence="4 5">BP6252</strain>
    </source>
</reference>
<accession>A0A3D8R2J6</accession>
<comment type="similarity">
    <text evidence="1">Belongs to the sulfatase family.</text>
</comment>
<dbReference type="EMBL" id="PDLM01000010">
    <property type="protein sequence ID" value="RDW68168.1"/>
    <property type="molecule type" value="Genomic_DNA"/>
</dbReference>
<evidence type="ECO:0000256" key="2">
    <source>
        <dbReference type="ARBA" id="ARBA00022801"/>
    </source>
</evidence>
<organism evidence="4 5">
    <name type="scientific">Coleophoma cylindrospora</name>
    <dbReference type="NCBI Taxonomy" id="1849047"/>
    <lineage>
        <taxon>Eukaryota</taxon>
        <taxon>Fungi</taxon>
        <taxon>Dikarya</taxon>
        <taxon>Ascomycota</taxon>
        <taxon>Pezizomycotina</taxon>
        <taxon>Leotiomycetes</taxon>
        <taxon>Helotiales</taxon>
        <taxon>Dermateaceae</taxon>
        <taxon>Coleophoma</taxon>
    </lineage>
</organism>
<dbReference type="OrthoDB" id="103349at2759"/>
<evidence type="ECO:0000256" key="1">
    <source>
        <dbReference type="ARBA" id="ARBA00008779"/>
    </source>
</evidence>
<dbReference type="PANTHER" id="PTHR42693">
    <property type="entry name" value="ARYLSULFATASE FAMILY MEMBER"/>
    <property type="match status" value="1"/>
</dbReference>
<dbReference type="STRING" id="1849047.A0A3D8R2J6"/>
<dbReference type="CDD" id="cd16027">
    <property type="entry name" value="SGSH"/>
    <property type="match status" value="1"/>
</dbReference>